<accession>A0A8J5FBA9</accession>
<evidence type="ECO:0000313" key="4">
    <source>
        <dbReference type="EMBL" id="KAG6483493.1"/>
    </source>
</evidence>
<reference evidence="4 5" key="1">
    <citation type="submission" date="2020-08" db="EMBL/GenBank/DDBJ databases">
        <title>Plant Genome Project.</title>
        <authorList>
            <person name="Zhang R.-G."/>
        </authorList>
    </citation>
    <scope>NUCLEOTIDE SEQUENCE [LARGE SCALE GENOMIC DNA]</scope>
    <source>
        <tissue evidence="4">Rhizome</tissue>
    </source>
</reference>
<proteinExistence type="predicted"/>
<dbReference type="GO" id="GO:0016020">
    <property type="term" value="C:membrane"/>
    <property type="evidence" value="ECO:0007669"/>
    <property type="project" value="UniProtKB-SubCell"/>
</dbReference>
<evidence type="ECO:0000259" key="3">
    <source>
        <dbReference type="Pfam" id="PF12819"/>
    </source>
</evidence>
<comment type="subcellular location">
    <subcellularLocation>
        <location evidence="1">Membrane</location>
        <topology evidence="1">Single-pass membrane protein</topology>
    </subcellularLocation>
</comment>
<feature type="domain" description="Malectin-like" evidence="3">
    <location>
        <begin position="138"/>
        <end position="299"/>
    </location>
</feature>
<sequence>MASRRRQRSNGDDPATRQRDLHDIELVDLRRQVQQFDHGNDYSSDDGHVAAYCPNHSIITFVDKEDDEEPYEMDTGIAFVIFSSKVIFRGCLTCELHFLGESLDFFKSDDEVLPLLGILAAAVLVDGQPGTCLLQKLFIPDAEFIDTGSNHELGETDITVKPTQARNLQNCRNGIRNCYTIKNVSQGYKYLIRASFLHGNYDKDSSHTDNGSLTFDLYLGVSLWKTMRIIDADQLYIAEIITFASSDSFLICLLRTGNGTQFRSALELSPIDNGIYHDVNQTVSLLLWERWDMGSHQTFRIKGVNESSCSRAARSKGLPIPPPSDEASEDRGVETSTTRVSEELPSKSSPTPVSSSPKKVASPKKQRKKQKLTLAPSPMRQVIAAQSTPAQEDIQGQSPEQTLVVFYPTLLTFALDQPREDTSLLGCSPNTILFISPGLSTIFVAPDDPPQSSIIFSLPTA</sequence>
<protein>
    <recommendedName>
        <fullName evidence="3">Malectin-like domain-containing protein</fullName>
    </recommendedName>
</protein>
<dbReference type="EMBL" id="JACMSC010000016">
    <property type="protein sequence ID" value="KAG6483493.1"/>
    <property type="molecule type" value="Genomic_DNA"/>
</dbReference>
<feature type="compositionally biased region" description="Basic residues" evidence="2">
    <location>
        <begin position="361"/>
        <end position="371"/>
    </location>
</feature>
<dbReference type="InterPro" id="IPR024788">
    <property type="entry name" value="Malectin-like_Carb-bd_dom"/>
</dbReference>
<evidence type="ECO:0000256" key="2">
    <source>
        <dbReference type="SAM" id="MobiDB-lite"/>
    </source>
</evidence>
<comment type="caution">
    <text evidence="4">The sequence shown here is derived from an EMBL/GenBank/DDBJ whole genome shotgun (WGS) entry which is preliminary data.</text>
</comment>
<dbReference type="PANTHER" id="PTHR45631">
    <property type="entry name" value="OS07G0107800 PROTEIN-RELATED"/>
    <property type="match status" value="1"/>
</dbReference>
<keyword evidence="5" id="KW-1185">Reference proteome</keyword>
<feature type="compositionally biased region" description="Low complexity" evidence="2">
    <location>
        <begin position="346"/>
        <end position="360"/>
    </location>
</feature>
<organism evidence="4 5">
    <name type="scientific">Zingiber officinale</name>
    <name type="common">Ginger</name>
    <name type="synonym">Amomum zingiber</name>
    <dbReference type="NCBI Taxonomy" id="94328"/>
    <lineage>
        <taxon>Eukaryota</taxon>
        <taxon>Viridiplantae</taxon>
        <taxon>Streptophyta</taxon>
        <taxon>Embryophyta</taxon>
        <taxon>Tracheophyta</taxon>
        <taxon>Spermatophyta</taxon>
        <taxon>Magnoliopsida</taxon>
        <taxon>Liliopsida</taxon>
        <taxon>Zingiberales</taxon>
        <taxon>Zingiberaceae</taxon>
        <taxon>Zingiber</taxon>
    </lineage>
</organism>
<dbReference type="PANTHER" id="PTHR45631:SF202">
    <property type="entry name" value="SENESCENCE-INDUCED RECEPTOR-LIKE SERINE_THREONINE-PROTEIN KINASE"/>
    <property type="match status" value="1"/>
</dbReference>
<dbReference type="Pfam" id="PF12819">
    <property type="entry name" value="Malectin_like"/>
    <property type="match status" value="1"/>
</dbReference>
<name>A0A8J5FBA9_ZINOF</name>
<gene>
    <name evidence="4" type="ORF">ZIOFF_060141</name>
</gene>
<evidence type="ECO:0000313" key="5">
    <source>
        <dbReference type="Proteomes" id="UP000734854"/>
    </source>
</evidence>
<dbReference type="Proteomes" id="UP000734854">
    <property type="component" value="Unassembled WGS sequence"/>
</dbReference>
<evidence type="ECO:0000256" key="1">
    <source>
        <dbReference type="ARBA" id="ARBA00004167"/>
    </source>
</evidence>
<dbReference type="AlphaFoldDB" id="A0A8J5FBA9"/>
<feature type="region of interest" description="Disordered" evidence="2">
    <location>
        <begin position="310"/>
        <end position="379"/>
    </location>
</feature>